<dbReference type="EMBL" id="JBBKAI010000002">
    <property type="protein sequence ID" value="MEJ8655443.1"/>
    <property type="molecule type" value="Genomic_DNA"/>
</dbReference>
<evidence type="ECO:0000313" key="2">
    <source>
        <dbReference type="Proteomes" id="UP001375539"/>
    </source>
</evidence>
<keyword evidence="2" id="KW-1185">Reference proteome</keyword>
<comment type="caution">
    <text evidence="1">The sequence shown here is derived from an EMBL/GenBank/DDBJ whole genome shotgun (WGS) entry which is preliminary data.</text>
</comment>
<reference evidence="1" key="1">
    <citation type="submission" date="2024-03" db="EMBL/GenBank/DDBJ databases">
        <title>Novel Streptomyces species of biotechnological and ecological value are a feature of Machair soil.</title>
        <authorList>
            <person name="Prole J.R."/>
            <person name="Goodfellow M."/>
            <person name="Allenby N."/>
            <person name="Ward A.C."/>
        </authorList>
    </citation>
    <scope>NUCLEOTIDE SEQUENCE</scope>
    <source>
        <strain evidence="1">MS1.AVA.4</strain>
    </source>
</reference>
<protein>
    <submittedName>
        <fullName evidence="1">SpoIIE family protein phosphatase</fullName>
    </submittedName>
</protein>
<gene>
    <name evidence="1" type="ORF">WKI58_02680</name>
</gene>
<dbReference type="Proteomes" id="UP001375539">
    <property type="component" value="Unassembled WGS sequence"/>
</dbReference>
<organism evidence="1 2">
    <name type="scientific">Streptomyces pratisoli</name>
    <dbReference type="NCBI Taxonomy" id="3139917"/>
    <lineage>
        <taxon>Bacteria</taxon>
        <taxon>Bacillati</taxon>
        <taxon>Actinomycetota</taxon>
        <taxon>Actinomycetes</taxon>
        <taxon>Kitasatosporales</taxon>
        <taxon>Streptomycetaceae</taxon>
        <taxon>Streptomyces</taxon>
    </lineage>
</organism>
<sequence length="846" mass="90381">METDQDYPFAVANTAAALLDDAGTILAWTPAAEALLERRSTDVCGRPVRDLLADASSWGAVLARRTREGWEGQATLRHGSGRDLAIGFRVLPLHDGRRESAARCLVIGAPADLIAKWRQDHAFTQELFLQGRVGLAVFDGSLRLQRTNSHLLPFTGVPVDLAGRRLDDFLRAEDARAIDERLGEVLRSGTPLIAFNVVARTLDDPRGGRELSLSAFRLQGSEGRPMGVATVFTDVTDHVRASGRLELLYRATEAMSGSLSVMRTVEDLAGLLAPAFGDCAAVDLAETVLTGGEPPADGRHTLVLLRMAVAGADSGALRTGTAHVADVPTRPAPDVDPSAPDASAQDAPAPDVDPSAPDTLAQGTSAPDVPARDGQGVLIRLDQDAPTTASGAPPDWAGAVPGAHSAMAAPLYARGTMFGRLLLWRTGSRPALDEDDLDLLEEIANRSALAVDNARRFTKERRTALGLQRSLLPPATSERPAMETAGAYLPADSDSGVGGDWFDVIPLSSARVALVVGDVAGHGLHATAMMGRLRSAVRALADLDLEPEELLVHLDDLVLQVSAEADTWEAESGDGDIPVPSGPAGATCLYVVYDPVAQQCVMASAGHPPPAVVGPDGTVEYVELSPGPPLGVGGWPFETTERDLAPGSVLALYTDGLIERGEGDIDEGMRDLADRLVRAEVLERPLRQARHDIVSDLPPGRLSDDVTLLLGRTRVVPPDATATWQLEADPALVGRARHLVLEQLSRWELDELAFTTELVASELVTNAIRYAGGPVRLRLIRTDVLTCEVSDPSNTQPRMRRARTSEEGGRGLYLVAQLSHRWGSRYTREGKTVWSEQSLPLTDRLR</sequence>
<accession>A0ACC6QAZ6</accession>
<name>A0ACC6QAZ6_9ACTN</name>
<evidence type="ECO:0000313" key="1">
    <source>
        <dbReference type="EMBL" id="MEJ8655443.1"/>
    </source>
</evidence>
<proteinExistence type="predicted"/>